<evidence type="ECO:0000256" key="1">
    <source>
        <dbReference type="ARBA" id="ARBA00004141"/>
    </source>
</evidence>
<protein>
    <recommendedName>
        <fullName evidence="9">Major facilitator superfamily (MFS) profile domain-containing protein</fullName>
    </recommendedName>
</protein>
<keyword evidence="4 5" id="KW-0472">Membrane</keyword>
<dbReference type="Proteomes" id="UP000298663">
    <property type="component" value="Unassembled WGS sequence"/>
</dbReference>
<feature type="transmembrane region" description="Helical" evidence="5">
    <location>
        <begin position="96"/>
        <end position="116"/>
    </location>
</feature>
<feature type="transmembrane region" description="Helical" evidence="5">
    <location>
        <begin position="379"/>
        <end position="400"/>
    </location>
</feature>
<dbReference type="InterPro" id="IPR011701">
    <property type="entry name" value="MFS"/>
</dbReference>
<dbReference type="Pfam" id="PF07690">
    <property type="entry name" value="MFS_1"/>
    <property type="match status" value="1"/>
</dbReference>
<evidence type="ECO:0000256" key="4">
    <source>
        <dbReference type="ARBA" id="ARBA00023136"/>
    </source>
</evidence>
<proteinExistence type="predicted"/>
<feature type="transmembrane region" description="Helical" evidence="5">
    <location>
        <begin position="312"/>
        <end position="329"/>
    </location>
</feature>
<evidence type="ECO:0000313" key="8">
    <source>
        <dbReference type="Proteomes" id="UP000298663"/>
    </source>
</evidence>
<comment type="caution">
    <text evidence="7">The sequence shown here is derived from an EMBL/GenBank/DDBJ whole genome shotgun (WGS) entry which is preliminary data.</text>
</comment>
<dbReference type="GO" id="GO:0006820">
    <property type="term" value="P:monoatomic anion transport"/>
    <property type="evidence" value="ECO:0007669"/>
    <property type="project" value="TreeGrafter"/>
</dbReference>
<accession>A0A4U5MUZ2</accession>
<evidence type="ECO:0000313" key="7">
    <source>
        <dbReference type="EMBL" id="TKR73382.1"/>
    </source>
</evidence>
<keyword evidence="8" id="KW-1185">Reference proteome</keyword>
<keyword evidence="6" id="KW-0732">Signal</keyword>
<feature type="chain" id="PRO_5021016610" description="Major facilitator superfamily (MFS) profile domain-containing protein" evidence="6">
    <location>
        <begin position="16"/>
        <end position="432"/>
    </location>
</feature>
<dbReference type="PANTHER" id="PTHR11662:SF405">
    <property type="entry name" value="PROTEIN CBG12249"/>
    <property type="match status" value="1"/>
</dbReference>
<gene>
    <name evidence="7" type="ORF">L596_020696</name>
</gene>
<dbReference type="STRING" id="34508.A0A4U5MUZ2"/>
<dbReference type="GO" id="GO:0022857">
    <property type="term" value="F:transmembrane transporter activity"/>
    <property type="evidence" value="ECO:0007669"/>
    <property type="project" value="InterPro"/>
</dbReference>
<dbReference type="PANTHER" id="PTHR11662">
    <property type="entry name" value="SOLUTE CARRIER FAMILY 17"/>
    <property type="match status" value="1"/>
</dbReference>
<keyword evidence="2 5" id="KW-0812">Transmembrane</keyword>
<dbReference type="SUPFAM" id="SSF103473">
    <property type="entry name" value="MFS general substrate transporter"/>
    <property type="match status" value="1"/>
</dbReference>
<dbReference type="Gene3D" id="1.20.1250.20">
    <property type="entry name" value="MFS general substrate transporter like domains"/>
    <property type="match status" value="2"/>
</dbReference>
<dbReference type="InterPro" id="IPR036259">
    <property type="entry name" value="MFS_trans_sf"/>
</dbReference>
<comment type="subcellular location">
    <subcellularLocation>
        <location evidence="1">Membrane</location>
        <topology evidence="1">Multi-pass membrane protein</topology>
    </subcellularLocation>
</comment>
<feature type="signal peptide" evidence="6">
    <location>
        <begin position="1"/>
        <end position="15"/>
    </location>
</feature>
<name>A0A4U5MUZ2_STECR</name>
<feature type="transmembrane region" description="Helical" evidence="5">
    <location>
        <begin position="290"/>
        <end position="306"/>
    </location>
</feature>
<keyword evidence="3 5" id="KW-1133">Transmembrane helix</keyword>
<feature type="transmembrane region" description="Helical" evidence="5">
    <location>
        <begin position="191"/>
        <end position="209"/>
    </location>
</feature>
<dbReference type="GO" id="GO:0016020">
    <property type="term" value="C:membrane"/>
    <property type="evidence" value="ECO:0007669"/>
    <property type="project" value="UniProtKB-SubCell"/>
</dbReference>
<dbReference type="EMBL" id="AZBU02000006">
    <property type="protein sequence ID" value="TKR73382.1"/>
    <property type="molecule type" value="Genomic_DNA"/>
</dbReference>
<dbReference type="AlphaFoldDB" id="A0A4U5MUZ2"/>
<evidence type="ECO:0000256" key="5">
    <source>
        <dbReference type="SAM" id="Phobius"/>
    </source>
</evidence>
<reference evidence="7 8" key="1">
    <citation type="journal article" date="2015" name="Genome Biol.">
        <title>Comparative genomics of Steinernema reveals deeply conserved gene regulatory networks.</title>
        <authorList>
            <person name="Dillman A.R."/>
            <person name="Macchietto M."/>
            <person name="Porter C.F."/>
            <person name="Rogers A."/>
            <person name="Williams B."/>
            <person name="Antoshechkin I."/>
            <person name="Lee M.M."/>
            <person name="Goodwin Z."/>
            <person name="Lu X."/>
            <person name="Lewis E.E."/>
            <person name="Goodrich-Blair H."/>
            <person name="Stock S.P."/>
            <person name="Adams B.J."/>
            <person name="Sternberg P.W."/>
            <person name="Mortazavi A."/>
        </authorList>
    </citation>
    <scope>NUCLEOTIDE SEQUENCE [LARGE SCALE GENOMIC DNA]</scope>
    <source>
        <strain evidence="7 8">ALL</strain>
    </source>
</reference>
<feature type="transmembrane region" description="Helical" evidence="5">
    <location>
        <begin position="128"/>
        <end position="150"/>
    </location>
</feature>
<evidence type="ECO:0000256" key="3">
    <source>
        <dbReference type="ARBA" id="ARBA00022989"/>
    </source>
</evidence>
<reference evidence="7 8" key="2">
    <citation type="journal article" date="2019" name="G3 (Bethesda)">
        <title>Hybrid Assembly of the Genome of the Entomopathogenic Nematode Steinernema carpocapsae Identifies the X-Chromosome.</title>
        <authorList>
            <person name="Serra L."/>
            <person name="Macchietto M."/>
            <person name="Macias-Munoz A."/>
            <person name="McGill C.J."/>
            <person name="Rodriguez I.M."/>
            <person name="Rodriguez B."/>
            <person name="Murad R."/>
            <person name="Mortazavi A."/>
        </authorList>
    </citation>
    <scope>NUCLEOTIDE SEQUENCE [LARGE SCALE GENOMIC DNA]</scope>
    <source>
        <strain evidence="7 8">ALL</strain>
    </source>
</reference>
<dbReference type="OrthoDB" id="5817502at2759"/>
<dbReference type="InterPro" id="IPR050382">
    <property type="entry name" value="MFS_Na/Anion_cotransporter"/>
</dbReference>
<organism evidence="7 8">
    <name type="scientific">Steinernema carpocapsae</name>
    <name type="common">Entomopathogenic nematode</name>
    <dbReference type="NCBI Taxonomy" id="34508"/>
    <lineage>
        <taxon>Eukaryota</taxon>
        <taxon>Metazoa</taxon>
        <taxon>Ecdysozoa</taxon>
        <taxon>Nematoda</taxon>
        <taxon>Chromadorea</taxon>
        <taxon>Rhabditida</taxon>
        <taxon>Tylenchina</taxon>
        <taxon>Panagrolaimomorpha</taxon>
        <taxon>Strongyloidoidea</taxon>
        <taxon>Steinernematidae</taxon>
        <taxon>Steinernema</taxon>
    </lineage>
</organism>
<sequence length="432" mass="47348">MFAMFCTLSIRSNLGVTIVCMVNSTAYSNPKSTADSNLSISDACPEMSAHFQEFGYDGHLLWDSNLQGLMFSAVSMGAVVVTLPSGFMADRYSPKLISFWGLMASAVITYFSPMLTEFHEFGFVASRFLLGCLNGFITPSFQAIASRWFVPDERSTLNAVYTSGAQISGVFLGLVTPPLCESKDLGGWEAVYHLCAILTIVWGVTWMIFSSSYAEKNRFITVEERDYVETHIMAKKDKTKAMFPWLKAFTNLPFLAVLITRASLIIQQQVLTFYTASYIRDVLKADLKSFVSNIGVALCFSGLAIFADCNHVFLAVSLLTLQGVFTSLVSPGMQTSAMSIAPYYAGTLYSVTMFISYIVASGAPTLVSYILVHNSPEEWSIVFHLLAATNVIPGIFFAIFGSAKIQEWAKPAQMKLSELGRSVSTVSSTVSV</sequence>
<feature type="transmembrane region" description="Helical" evidence="5">
    <location>
        <begin position="69"/>
        <end position="89"/>
    </location>
</feature>
<feature type="transmembrane region" description="Helical" evidence="5">
    <location>
        <begin position="157"/>
        <end position="179"/>
    </location>
</feature>
<evidence type="ECO:0000256" key="2">
    <source>
        <dbReference type="ARBA" id="ARBA00022692"/>
    </source>
</evidence>
<evidence type="ECO:0000256" key="6">
    <source>
        <dbReference type="SAM" id="SignalP"/>
    </source>
</evidence>
<evidence type="ECO:0008006" key="9">
    <source>
        <dbReference type="Google" id="ProtNLM"/>
    </source>
</evidence>